<evidence type="ECO:0000313" key="2">
    <source>
        <dbReference type="EMBL" id="KAK3284320.1"/>
    </source>
</evidence>
<reference evidence="2 3" key="1">
    <citation type="journal article" date="2015" name="Genome Biol. Evol.">
        <title>Comparative Genomics of a Bacterivorous Green Alga Reveals Evolutionary Causalities and Consequences of Phago-Mixotrophic Mode of Nutrition.</title>
        <authorList>
            <person name="Burns J.A."/>
            <person name="Paasch A."/>
            <person name="Narechania A."/>
            <person name="Kim E."/>
        </authorList>
    </citation>
    <scope>NUCLEOTIDE SEQUENCE [LARGE SCALE GENOMIC DNA]</scope>
    <source>
        <strain evidence="2 3">PLY_AMNH</strain>
    </source>
</reference>
<protein>
    <submittedName>
        <fullName evidence="2">Uncharacterized protein</fullName>
    </submittedName>
</protein>
<name>A0AAE0GTV0_9CHLO</name>
<sequence>MVNPVTPLLRLGQSSAETLVWGGMLQAGGVTVPRWVGRNPHQRVHTPAHQAIAKPHGTVPKRERVGGLREPGNSSPAAEWDKDIAGDLEAYENHRRNSFQRSRDRDNPRHNTIH</sequence>
<accession>A0AAE0GTV0</accession>
<dbReference type="AlphaFoldDB" id="A0AAE0GTV0"/>
<keyword evidence="3" id="KW-1185">Reference proteome</keyword>
<organism evidence="2 3">
    <name type="scientific">Cymbomonas tetramitiformis</name>
    <dbReference type="NCBI Taxonomy" id="36881"/>
    <lineage>
        <taxon>Eukaryota</taxon>
        <taxon>Viridiplantae</taxon>
        <taxon>Chlorophyta</taxon>
        <taxon>Pyramimonadophyceae</taxon>
        <taxon>Pyramimonadales</taxon>
        <taxon>Pyramimonadaceae</taxon>
        <taxon>Cymbomonas</taxon>
    </lineage>
</organism>
<evidence type="ECO:0000313" key="3">
    <source>
        <dbReference type="Proteomes" id="UP001190700"/>
    </source>
</evidence>
<dbReference type="EMBL" id="LGRX02002336">
    <property type="protein sequence ID" value="KAK3284320.1"/>
    <property type="molecule type" value="Genomic_DNA"/>
</dbReference>
<comment type="caution">
    <text evidence="2">The sequence shown here is derived from an EMBL/GenBank/DDBJ whole genome shotgun (WGS) entry which is preliminary data.</text>
</comment>
<feature type="region of interest" description="Disordered" evidence="1">
    <location>
        <begin position="47"/>
        <end position="114"/>
    </location>
</feature>
<feature type="compositionally biased region" description="Basic and acidic residues" evidence="1">
    <location>
        <begin position="79"/>
        <end position="114"/>
    </location>
</feature>
<dbReference type="Proteomes" id="UP001190700">
    <property type="component" value="Unassembled WGS sequence"/>
</dbReference>
<evidence type="ECO:0000256" key="1">
    <source>
        <dbReference type="SAM" id="MobiDB-lite"/>
    </source>
</evidence>
<gene>
    <name evidence="2" type="ORF">CYMTET_8025</name>
</gene>
<proteinExistence type="predicted"/>